<dbReference type="InterPro" id="IPR000674">
    <property type="entry name" value="Ald_Oxase/Xan_DH_a/b"/>
</dbReference>
<comment type="similarity">
    <text evidence="2">Belongs to the xanthine dehydrogenase family.</text>
</comment>
<evidence type="ECO:0000256" key="3">
    <source>
        <dbReference type="ARBA" id="ARBA00022505"/>
    </source>
</evidence>
<dbReference type="InterPro" id="IPR012675">
    <property type="entry name" value="Beta-grasp_dom_sf"/>
</dbReference>
<evidence type="ECO:0000256" key="4">
    <source>
        <dbReference type="ARBA" id="ARBA00022630"/>
    </source>
</evidence>
<dbReference type="PIRSF" id="PIRSF000127">
    <property type="entry name" value="Xanthine_DH"/>
    <property type="match status" value="1"/>
</dbReference>
<dbReference type="CDD" id="cd00207">
    <property type="entry name" value="fer2"/>
    <property type="match status" value="1"/>
</dbReference>
<proteinExistence type="inferred from homology"/>
<dbReference type="Gene3D" id="3.90.1170.50">
    <property type="entry name" value="Aldehyde oxidase/xanthine dehydrogenase, a/b hammerhead"/>
    <property type="match status" value="1"/>
</dbReference>
<evidence type="ECO:0000313" key="15">
    <source>
        <dbReference type="EMBL" id="CAH0726814.1"/>
    </source>
</evidence>
<dbReference type="Gene3D" id="3.10.20.30">
    <property type="match status" value="1"/>
</dbReference>
<evidence type="ECO:0000256" key="9">
    <source>
        <dbReference type="ARBA" id="ARBA00023004"/>
    </source>
</evidence>
<dbReference type="InterPro" id="IPR046867">
    <property type="entry name" value="AldOxase/xan_DH_MoCoBD2"/>
</dbReference>
<dbReference type="InterPro" id="IPR008274">
    <property type="entry name" value="AldOxase/xan_DH_MoCoBD1"/>
</dbReference>
<dbReference type="GO" id="GO:0016491">
    <property type="term" value="F:oxidoreductase activity"/>
    <property type="evidence" value="ECO:0007669"/>
    <property type="project" value="UniProtKB-KW"/>
</dbReference>
<dbReference type="InterPro" id="IPR002346">
    <property type="entry name" value="Mopterin_DH_FAD-bd"/>
</dbReference>
<dbReference type="InterPro" id="IPR006058">
    <property type="entry name" value="2Fe2S_fd_BS"/>
</dbReference>
<dbReference type="AlphaFoldDB" id="A0A8J9UXW6"/>
<keyword evidence="16" id="KW-1185">Reference proteome</keyword>
<dbReference type="InterPro" id="IPR036683">
    <property type="entry name" value="CO_DH_flav_C_dom_sf"/>
</dbReference>
<dbReference type="InterPro" id="IPR036318">
    <property type="entry name" value="FAD-bd_PCMH-like_sf"/>
</dbReference>
<dbReference type="Gene3D" id="3.30.390.50">
    <property type="entry name" value="CO dehydrogenase flavoprotein, C-terminal domain"/>
    <property type="match status" value="1"/>
</dbReference>
<dbReference type="SUPFAM" id="SSF56176">
    <property type="entry name" value="FAD-binding/transporter-associated domain-like"/>
    <property type="match status" value="1"/>
</dbReference>
<evidence type="ECO:0000313" key="16">
    <source>
        <dbReference type="Proteomes" id="UP000838878"/>
    </source>
</evidence>
<comment type="cofactor">
    <cofactor evidence="11">
        <name>[2Fe-2S] cluster</name>
        <dbReference type="ChEBI" id="CHEBI:190135"/>
    </cofactor>
</comment>
<evidence type="ECO:0000256" key="5">
    <source>
        <dbReference type="ARBA" id="ARBA00022714"/>
    </source>
</evidence>
<feature type="binding site" evidence="12">
    <location>
        <position position="111"/>
    </location>
    <ligand>
        <name>[2Fe-2S] cluster</name>
        <dbReference type="ChEBI" id="CHEBI:190135"/>
        <label>2</label>
    </ligand>
</feature>
<keyword evidence="9 12" id="KW-0408">Iron</keyword>
<dbReference type="InterPro" id="IPR016208">
    <property type="entry name" value="Ald_Oxase/xanthine_DH-like"/>
</dbReference>
<dbReference type="Proteomes" id="UP000838878">
    <property type="component" value="Chromosome 6"/>
</dbReference>
<feature type="binding site" evidence="12">
    <location>
        <position position="953"/>
    </location>
    <ligand>
        <name>Mo-molybdopterin</name>
        <dbReference type="ChEBI" id="CHEBI:71302"/>
    </ligand>
    <ligandPart>
        <name>Mo</name>
        <dbReference type="ChEBI" id="CHEBI:28685"/>
    </ligandPart>
</feature>
<accession>A0A8J9UXW6</accession>
<sequence length="1155" mass="129856">MDRVKFKVNGVEYSVGSEVSSTTTLLEYLRHNLELRGTKYMCLEGGCGSCIVSVVKIPGGDPLSINSCLVPITSCQDWDIKTIEEIGNRLEGYHPIQKVLAQNHGSQCGYCSPGWIMAFYSLLQSKKPTMLEIEQHFGGNVCRCTGYRPILEAFKKFASDVPNSDILDIEDLKICYKNKETCSEKKCSDSDWCFVSKSDVFTKTLHIELCDKRDWYKVQTLTDIFRIWRDKSTQSYMLVAGNTGKGVYPILEYSKILIDISGISDLKGFYTDQNLVIGSGNTLTEVINIFDTAAKMEYFNYLSILKEHLTLVAHIPVRNIMPRSQNAHALINAGFLYKLNESNTVVTCRIVFGGLSPEFSKATKTEQYLNGKKLFNNETLQGALKILDKELIVTEDLPNPPADHRRKMALGLFYKGLLSLCPSNILKPRYKSGAIKLSKTRPVSKAQQVFDTNPSIWPLNEPIPKIEALIQCAGEAKYTEDLPKLPNEVYAAFVLSTVGLGTIEKIDPSKALKETGVIAFYSASDIPGVNSFTPTPIAMFLTANEEVVVGNEIKYYNQPIGIIVATCQDIANKAATLVDVKYSEIRNPVTDIRIAKNNPNKITLFYTNDATATGKDIVKVIKGESTIFGQYHFCIETLVSITYPTEEGLKIYATAQWMDCIQQAVSRMLKIPQNRIDVYVRRLGGAYGIKISRISQVAAACSLVSYKLNRPCRFIQTLTNNMRAVGKRLPCSSNFEIGVNSQGVLQYVKQDLYSDNGYIFNEPLIMLGVDQYNNCYRKEMWSYKVYTAVTDTPSNSWCRSPGSLENIAMAEMIMERISYELNLDPLQVRLANLDTENYRDIIEILDTLKRNSQYEERNNAVEKFNRENMWKKRGLRFSFLRWTPTGGQYLDIILSVFNDDGSVAISHGGIEMGQGINTRATQVCAYLLNIPVEKVQIKANDTLKSPNGLPTGGSITSQNITVAVRKCCMELLDRLKPIKEQMNNPTWEQLIKKAYEMKINLQAQGFVNLEDVVPYNIYGITLAEVEIDVLSGEFQMIRIDLIEDCGQSVNPKLDIGQIEGAFTMGVGYFTTEQLVFDPKTGELLTNRTWDYWVPQALDIPQDLRIYLRKRSYSSDLIFGSKAPCAKLTRNEQAFGLFTHFIQQFAQVGSKGIDAE</sequence>
<dbReference type="PANTHER" id="PTHR11908:SF132">
    <property type="entry name" value="ALDEHYDE OXIDASE 1-RELATED"/>
    <property type="match status" value="1"/>
</dbReference>
<dbReference type="Pfam" id="PF01315">
    <property type="entry name" value="Ald_Xan_dh_C"/>
    <property type="match status" value="1"/>
</dbReference>
<keyword evidence="8" id="KW-0560">Oxidoreductase</keyword>
<evidence type="ECO:0000259" key="13">
    <source>
        <dbReference type="SMART" id="SM01008"/>
    </source>
</evidence>
<feature type="binding site" evidence="12">
    <location>
        <position position="108"/>
    </location>
    <ligand>
        <name>[2Fe-2S] cluster</name>
        <dbReference type="ChEBI" id="CHEBI:190135"/>
        <label>2</label>
    </ligand>
</feature>
<feature type="domain" description="Aldehyde oxidase/xanthine dehydrogenase a/b hammerhead" evidence="13">
    <location>
        <begin position="473"/>
        <end position="586"/>
    </location>
</feature>
<evidence type="ECO:0000256" key="2">
    <source>
        <dbReference type="ARBA" id="ARBA00006849"/>
    </source>
</evidence>
<dbReference type="SUPFAM" id="SSF54292">
    <property type="entry name" value="2Fe-2S ferredoxin-like"/>
    <property type="match status" value="1"/>
</dbReference>
<dbReference type="SMART" id="SM01008">
    <property type="entry name" value="Ald_Xan_dh_C"/>
    <property type="match status" value="1"/>
</dbReference>
<feature type="binding site" evidence="12">
    <location>
        <position position="142"/>
    </location>
    <ligand>
        <name>[2Fe-2S] cluster</name>
        <dbReference type="ChEBI" id="CHEBI:190135"/>
        <label>2</label>
    </ligand>
</feature>
<dbReference type="OrthoDB" id="8300278at2759"/>
<dbReference type="Pfam" id="PF02738">
    <property type="entry name" value="MoCoBD_1"/>
    <property type="match status" value="1"/>
</dbReference>
<evidence type="ECO:0000256" key="12">
    <source>
        <dbReference type="PIRSR" id="PIRSR000127-3"/>
    </source>
</evidence>
<dbReference type="GO" id="GO:0050660">
    <property type="term" value="F:flavin adenine dinucleotide binding"/>
    <property type="evidence" value="ECO:0007669"/>
    <property type="project" value="InterPro"/>
</dbReference>
<evidence type="ECO:0000256" key="6">
    <source>
        <dbReference type="ARBA" id="ARBA00022723"/>
    </source>
</evidence>
<feature type="binding site" evidence="12">
    <location>
        <position position="42"/>
    </location>
    <ligand>
        <name>[2Fe-2S] cluster</name>
        <dbReference type="ChEBI" id="CHEBI:190135"/>
        <label>1</label>
    </ligand>
</feature>
<evidence type="ECO:0000256" key="11">
    <source>
        <dbReference type="ARBA" id="ARBA00034078"/>
    </source>
</evidence>
<dbReference type="InterPro" id="IPR036884">
    <property type="entry name" value="2Fe-2S-bd_dom_sf"/>
</dbReference>
<dbReference type="FunFam" id="3.30.390.50:FF:000003">
    <property type="entry name" value="Aldehyde oxidase1"/>
    <property type="match status" value="1"/>
</dbReference>
<keyword evidence="4" id="KW-0285">Flavoprotein</keyword>
<dbReference type="FunFam" id="3.90.1170.50:FF:000003">
    <property type="entry name" value="Aldehyde oxidase"/>
    <property type="match status" value="1"/>
</dbReference>
<dbReference type="FunFam" id="3.30.365.10:FF:000008">
    <property type="entry name" value="Aldehyde oxidase1"/>
    <property type="match status" value="1"/>
</dbReference>
<keyword evidence="3 12" id="KW-0500">Molybdenum</keyword>
<gene>
    <name evidence="15" type="ORF">BINO364_LOCUS12232</name>
</gene>
<dbReference type="GO" id="GO:0051537">
    <property type="term" value="F:2 iron, 2 sulfur cluster binding"/>
    <property type="evidence" value="ECO:0007669"/>
    <property type="project" value="UniProtKB-KW"/>
</dbReference>
<evidence type="ECO:0000256" key="10">
    <source>
        <dbReference type="ARBA" id="ARBA00023014"/>
    </source>
</evidence>
<dbReference type="SUPFAM" id="SSF55447">
    <property type="entry name" value="CO dehydrogenase flavoprotein C-terminal domain-like"/>
    <property type="match status" value="1"/>
</dbReference>
<dbReference type="InterPro" id="IPR001041">
    <property type="entry name" value="2Fe-2S_ferredoxin-type"/>
</dbReference>
<dbReference type="PANTHER" id="PTHR11908">
    <property type="entry name" value="XANTHINE DEHYDROGENASE"/>
    <property type="match status" value="1"/>
</dbReference>
<keyword evidence="10 12" id="KW-0411">Iron-sulfur</keyword>
<dbReference type="Pfam" id="PF00111">
    <property type="entry name" value="Fer2"/>
    <property type="match status" value="1"/>
</dbReference>
<dbReference type="Pfam" id="PF20256">
    <property type="entry name" value="MoCoBD_2"/>
    <property type="match status" value="1"/>
</dbReference>
<dbReference type="InterPro" id="IPR002888">
    <property type="entry name" value="2Fe-2S-bd"/>
</dbReference>
<dbReference type="FunFam" id="3.30.365.10:FF:000001">
    <property type="entry name" value="Xanthine dehydrogenase oxidase"/>
    <property type="match status" value="1"/>
</dbReference>
<protein>
    <submittedName>
        <fullName evidence="15">Uncharacterized protein</fullName>
    </submittedName>
</protein>
<comment type="cofactor">
    <cofactor evidence="12">
        <name>[2Fe-2S] cluster</name>
        <dbReference type="ChEBI" id="CHEBI:190135"/>
    </cofactor>
    <text evidence="12">Binds 2 [2Fe-2S] clusters.</text>
</comment>
<dbReference type="InterPro" id="IPR036010">
    <property type="entry name" value="2Fe-2S_ferredoxin-like_sf"/>
</dbReference>
<dbReference type="PROSITE" id="PS00197">
    <property type="entry name" value="2FE2S_FER_1"/>
    <property type="match status" value="1"/>
</dbReference>
<evidence type="ECO:0000256" key="1">
    <source>
        <dbReference type="ARBA" id="ARBA00001974"/>
    </source>
</evidence>
<evidence type="ECO:0000256" key="8">
    <source>
        <dbReference type="ARBA" id="ARBA00023002"/>
    </source>
</evidence>
<name>A0A8J9UXW6_9NEOP</name>
<organism evidence="15 16">
    <name type="scientific">Brenthis ino</name>
    <name type="common">lesser marbled fritillary</name>
    <dbReference type="NCBI Taxonomy" id="405034"/>
    <lineage>
        <taxon>Eukaryota</taxon>
        <taxon>Metazoa</taxon>
        <taxon>Ecdysozoa</taxon>
        <taxon>Arthropoda</taxon>
        <taxon>Hexapoda</taxon>
        <taxon>Insecta</taxon>
        <taxon>Pterygota</taxon>
        <taxon>Neoptera</taxon>
        <taxon>Endopterygota</taxon>
        <taxon>Lepidoptera</taxon>
        <taxon>Glossata</taxon>
        <taxon>Ditrysia</taxon>
        <taxon>Papilionoidea</taxon>
        <taxon>Nymphalidae</taxon>
        <taxon>Heliconiinae</taxon>
        <taxon>Argynnini</taxon>
        <taxon>Brenthis</taxon>
    </lineage>
</organism>
<dbReference type="Pfam" id="PF03450">
    <property type="entry name" value="CO_deh_flav_C"/>
    <property type="match status" value="1"/>
</dbReference>
<feature type="non-terminal residue" evidence="15">
    <location>
        <position position="1155"/>
    </location>
</feature>
<dbReference type="InterPro" id="IPR005107">
    <property type="entry name" value="CO_DH_flav_C"/>
</dbReference>
<dbReference type="Pfam" id="PF00941">
    <property type="entry name" value="FAD_binding_5"/>
    <property type="match status" value="1"/>
</dbReference>
<evidence type="ECO:0000256" key="7">
    <source>
        <dbReference type="ARBA" id="ARBA00022827"/>
    </source>
</evidence>
<keyword evidence="6 12" id="KW-0479">Metal-binding</keyword>
<feature type="binding site" evidence="12">
    <location>
        <position position="799"/>
    </location>
    <ligand>
        <name>Mo-molybdopterin</name>
        <dbReference type="ChEBI" id="CHEBI:71302"/>
    </ligand>
    <ligandPart>
        <name>Mo</name>
        <dbReference type="ChEBI" id="CHEBI:28685"/>
    </ligandPart>
</feature>
<dbReference type="Pfam" id="PF01799">
    <property type="entry name" value="Fer2_2"/>
    <property type="match status" value="1"/>
</dbReference>
<keyword evidence="5 12" id="KW-0001">2Fe-2S</keyword>
<dbReference type="Gene3D" id="1.10.150.120">
    <property type="entry name" value="[2Fe-2S]-binding domain"/>
    <property type="match status" value="1"/>
</dbReference>
<dbReference type="SUPFAM" id="SSF47741">
    <property type="entry name" value="CO dehydrogenase ISP C-domain like"/>
    <property type="match status" value="1"/>
</dbReference>
<reference evidence="15" key="1">
    <citation type="submission" date="2021-12" db="EMBL/GenBank/DDBJ databases">
        <authorList>
            <person name="Martin H S."/>
        </authorList>
    </citation>
    <scope>NUCLEOTIDE SEQUENCE</scope>
</reference>
<dbReference type="GO" id="GO:0005506">
    <property type="term" value="F:iron ion binding"/>
    <property type="evidence" value="ECO:0007669"/>
    <property type="project" value="InterPro"/>
</dbReference>
<feature type="binding site" evidence="12">
    <location>
        <position position="656"/>
    </location>
    <ligand>
        <name>Mo-molybdopterin</name>
        <dbReference type="ChEBI" id="CHEBI:71302"/>
    </ligand>
    <ligandPart>
        <name>Mo</name>
        <dbReference type="ChEBI" id="CHEBI:28685"/>
    </ligandPart>
</feature>
<evidence type="ECO:0000259" key="14">
    <source>
        <dbReference type="SMART" id="SM01092"/>
    </source>
</evidence>
<dbReference type="SUPFAM" id="SSF54665">
    <property type="entry name" value="CO dehydrogenase molybdoprotein N-domain-like"/>
    <property type="match status" value="1"/>
</dbReference>
<comment type="cofactor">
    <cofactor evidence="1">
        <name>FAD</name>
        <dbReference type="ChEBI" id="CHEBI:57692"/>
    </cofactor>
</comment>
<feature type="binding site" evidence="12">
    <location>
        <position position="47"/>
    </location>
    <ligand>
        <name>[2Fe-2S] cluster</name>
        <dbReference type="ChEBI" id="CHEBI:190135"/>
        <label>1</label>
    </ligand>
</feature>
<feature type="binding site" evidence="12">
    <location>
        <position position="50"/>
    </location>
    <ligand>
        <name>[2Fe-2S] cluster</name>
        <dbReference type="ChEBI" id="CHEBI:190135"/>
        <label>1</label>
    </ligand>
</feature>
<feature type="domain" description="CO dehydrogenase flavoprotein C-terminal" evidence="14">
    <location>
        <begin position="317"/>
        <end position="420"/>
    </location>
</feature>
<dbReference type="InterPro" id="IPR036856">
    <property type="entry name" value="Ald_Oxase/Xan_DH_a/b_sf"/>
</dbReference>
<feature type="binding site" evidence="12">
    <location>
        <position position="144"/>
    </location>
    <ligand>
        <name>[2Fe-2S] cluster</name>
        <dbReference type="ChEBI" id="CHEBI:190135"/>
        <label>2</label>
    </ligand>
</feature>
<dbReference type="Gene3D" id="3.30.365.10">
    <property type="entry name" value="Aldehyde oxidase/xanthine dehydrogenase, molybdopterin binding domain"/>
    <property type="match status" value="5"/>
</dbReference>
<dbReference type="SMART" id="SM01092">
    <property type="entry name" value="CO_deh_flav_C"/>
    <property type="match status" value="1"/>
</dbReference>
<dbReference type="EMBL" id="OV170226">
    <property type="protein sequence ID" value="CAH0726814.1"/>
    <property type="molecule type" value="Genomic_DNA"/>
</dbReference>
<comment type="cofactor">
    <cofactor evidence="12">
        <name>Mo-molybdopterin</name>
        <dbReference type="ChEBI" id="CHEBI:71302"/>
    </cofactor>
    <text evidence="12">Binds 1 Mo-molybdopterin (Mo-MPT) cofactor per subunit.</text>
</comment>
<keyword evidence="7" id="KW-0274">FAD</keyword>
<dbReference type="InterPro" id="IPR037165">
    <property type="entry name" value="AldOxase/xan_DH_Mopterin-bd_sf"/>
</dbReference>
<feature type="binding site" evidence="12">
    <location>
        <position position="68"/>
    </location>
    <ligand>
        <name>[2Fe-2S] cluster</name>
        <dbReference type="ChEBI" id="CHEBI:190135"/>
        <label>1</label>
    </ligand>
</feature>
<dbReference type="SUPFAM" id="SSF56003">
    <property type="entry name" value="Molybdenum cofactor-binding domain"/>
    <property type="match status" value="1"/>
</dbReference>